<dbReference type="PANTHER" id="PTHR13016">
    <property type="entry name" value="AMMECR1 HOMOLOG"/>
    <property type="match status" value="1"/>
</dbReference>
<sequence length="264" mass="29043">MAPPSSSSTAKSAALDEHCYYCFEVINASLKRTGSDLVVPFEDQGSEYPLFITWNIYPSSTLGKLVKSTPRLRGCIGCFEPLPIVEGLADYAKTSAFKDRRFSPITESELPRLECGVSLLTDFEECQDYLDWEVGTHGIYIHLPNPQLASQTDGGLGLANDGTPSSSSASSSGSSTPAASAPRKWLRSSGSERPFLTATYLPDVMPAQGWTKVEAIDSAIRKAGWDGRITESTRKSLRVRRYQSAKCTRTYDEWMEWRSGAERA</sequence>
<feature type="compositionally biased region" description="Low complexity" evidence="1">
    <location>
        <begin position="162"/>
        <end position="181"/>
    </location>
</feature>
<dbReference type="Proteomes" id="UP000245884">
    <property type="component" value="Unassembled WGS sequence"/>
</dbReference>
<dbReference type="Pfam" id="PF01871">
    <property type="entry name" value="AMMECR1"/>
    <property type="match status" value="2"/>
</dbReference>
<dbReference type="Gene3D" id="3.30.700.20">
    <property type="entry name" value="Hypothetical protein ph0010, domain 1"/>
    <property type="match status" value="1"/>
</dbReference>
<dbReference type="InterPro" id="IPR023473">
    <property type="entry name" value="AMMECR1"/>
</dbReference>
<dbReference type="GeneID" id="37027919"/>
<organism evidence="3 4">
    <name type="scientific">Jaminaea rosea</name>
    <dbReference type="NCBI Taxonomy" id="1569628"/>
    <lineage>
        <taxon>Eukaryota</taxon>
        <taxon>Fungi</taxon>
        <taxon>Dikarya</taxon>
        <taxon>Basidiomycota</taxon>
        <taxon>Ustilaginomycotina</taxon>
        <taxon>Exobasidiomycetes</taxon>
        <taxon>Microstromatales</taxon>
        <taxon>Microstromatales incertae sedis</taxon>
        <taxon>Jaminaea</taxon>
    </lineage>
</organism>
<dbReference type="InterPro" id="IPR027485">
    <property type="entry name" value="AMMECR1_N"/>
</dbReference>
<dbReference type="SUPFAM" id="SSF143447">
    <property type="entry name" value="AMMECR1-like"/>
    <property type="match status" value="2"/>
</dbReference>
<protein>
    <recommendedName>
        <fullName evidence="2">AMMECR1 domain-containing protein</fullName>
    </recommendedName>
</protein>
<feature type="domain" description="AMMECR1" evidence="2">
    <location>
        <begin position="7"/>
        <end position="258"/>
    </location>
</feature>
<evidence type="ECO:0000313" key="4">
    <source>
        <dbReference type="Proteomes" id="UP000245884"/>
    </source>
</evidence>
<reference evidence="3 4" key="1">
    <citation type="journal article" date="2018" name="Mol. Biol. Evol.">
        <title>Broad Genomic Sampling Reveals a Smut Pathogenic Ancestry of the Fungal Clade Ustilaginomycotina.</title>
        <authorList>
            <person name="Kijpornyongpan T."/>
            <person name="Mondo S.J."/>
            <person name="Barry K."/>
            <person name="Sandor L."/>
            <person name="Lee J."/>
            <person name="Lipzen A."/>
            <person name="Pangilinan J."/>
            <person name="LaButti K."/>
            <person name="Hainaut M."/>
            <person name="Henrissat B."/>
            <person name="Grigoriev I.V."/>
            <person name="Spatafora J.W."/>
            <person name="Aime M.C."/>
        </authorList>
    </citation>
    <scope>NUCLEOTIDE SEQUENCE [LARGE SCALE GENOMIC DNA]</scope>
    <source>
        <strain evidence="3 4">MCA 5214</strain>
    </source>
</reference>
<dbReference type="InterPro" id="IPR002733">
    <property type="entry name" value="AMMECR1_domain"/>
</dbReference>
<dbReference type="InterPro" id="IPR036071">
    <property type="entry name" value="AMMECR1_dom_sf"/>
</dbReference>
<gene>
    <name evidence="3" type="ORF">BDZ90DRAFT_232032</name>
</gene>
<dbReference type="AlphaFoldDB" id="A0A316UQL3"/>
<evidence type="ECO:0000259" key="2">
    <source>
        <dbReference type="PROSITE" id="PS51112"/>
    </source>
</evidence>
<dbReference type="EMBL" id="KZ819667">
    <property type="protein sequence ID" value="PWN27602.1"/>
    <property type="molecule type" value="Genomic_DNA"/>
</dbReference>
<name>A0A316UQL3_9BASI</name>
<dbReference type="PROSITE" id="PS51112">
    <property type="entry name" value="AMMECR1"/>
    <property type="match status" value="1"/>
</dbReference>
<proteinExistence type="predicted"/>
<feature type="region of interest" description="Disordered" evidence="1">
    <location>
        <begin position="152"/>
        <end position="186"/>
    </location>
</feature>
<dbReference type="OrthoDB" id="24630at2759"/>
<evidence type="ECO:0000256" key="1">
    <source>
        <dbReference type="SAM" id="MobiDB-lite"/>
    </source>
</evidence>
<dbReference type="STRING" id="1569628.A0A316UQL3"/>
<dbReference type="Gene3D" id="3.30.1490.150">
    <property type="entry name" value="Hypothetical protein ph0010, domain 2"/>
    <property type="match status" value="1"/>
</dbReference>
<accession>A0A316UQL3</accession>
<keyword evidence="4" id="KW-1185">Reference proteome</keyword>
<dbReference type="RefSeq" id="XP_025362214.1">
    <property type="nucleotide sequence ID" value="XM_025506096.1"/>
</dbReference>
<evidence type="ECO:0000313" key="3">
    <source>
        <dbReference type="EMBL" id="PWN27602.1"/>
    </source>
</evidence>
<dbReference type="PANTHER" id="PTHR13016:SF0">
    <property type="entry name" value="AMME SYNDROME CANDIDATE GENE 1 PROTEIN"/>
    <property type="match status" value="1"/>
</dbReference>